<evidence type="ECO:0000313" key="3">
    <source>
        <dbReference type="Proteomes" id="UP000799302"/>
    </source>
</evidence>
<evidence type="ECO:0000256" key="1">
    <source>
        <dbReference type="SAM" id="MobiDB-lite"/>
    </source>
</evidence>
<feature type="compositionally biased region" description="Polar residues" evidence="1">
    <location>
        <begin position="8"/>
        <end position="18"/>
    </location>
</feature>
<feature type="compositionally biased region" description="Polar residues" evidence="1">
    <location>
        <begin position="263"/>
        <end position="273"/>
    </location>
</feature>
<evidence type="ECO:0000313" key="2">
    <source>
        <dbReference type="EMBL" id="KAF2670048.1"/>
    </source>
</evidence>
<dbReference type="AlphaFoldDB" id="A0A6A6UG30"/>
<keyword evidence="3" id="KW-1185">Reference proteome</keyword>
<dbReference type="OrthoDB" id="5397183at2759"/>
<feature type="compositionally biased region" description="Polar residues" evidence="1">
    <location>
        <begin position="26"/>
        <end position="45"/>
    </location>
</feature>
<sequence>MTERYTGWDQSSVHQGPASSPDPGPVQQTVAGWSPINAPQQTVTLPQEPLAWPLMSAAMSSSKKRSRAKKGENIAPPKELKTPKAPRARKAKTEAPRKRNTGGTLSRAKRIKLIREDSLPTDLENMSKRDGENRLGNSLDEVTMSVDEPKRSQRPAQHSRMASAPSIGTILEPISELDEDNADPRDQAALMAFSRDDEFDPDQYLAAAHNDASTAWDEFDQGFDADDEYGTIDDDDLMIIDEQLQRFGSSSTCVSSDPFPENEASSSPTLNQGTEWVENVQEIESMLDSLEVETFGANDIPEEDGYDDIEIPRKHHTPNDDLAVGKLSDPVAGIFSSKSKGIGKTFKSPVIKKPFVRPTPPQAIRDRSPIIGLSASTLLRTCFRVGEAINIGTTAIKNNKDIVIELYARVISSYREPEGIKQHFVFCDLFYERPPHLNGVYELWKGSDLWTYESGVFLGDCDQPRFCRVAGRMKKDDKKVFFHMLNIWEASWDDVEYVKGVVEAAGR</sequence>
<feature type="region of interest" description="Disordered" evidence="1">
    <location>
        <begin position="1"/>
        <end position="166"/>
    </location>
</feature>
<dbReference type="EMBL" id="MU004234">
    <property type="protein sequence ID" value="KAF2670048.1"/>
    <property type="molecule type" value="Genomic_DNA"/>
</dbReference>
<reference evidence="2" key="1">
    <citation type="journal article" date="2020" name="Stud. Mycol.">
        <title>101 Dothideomycetes genomes: a test case for predicting lifestyles and emergence of pathogens.</title>
        <authorList>
            <person name="Haridas S."/>
            <person name="Albert R."/>
            <person name="Binder M."/>
            <person name="Bloem J."/>
            <person name="Labutti K."/>
            <person name="Salamov A."/>
            <person name="Andreopoulos B."/>
            <person name="Baker S."/>
            <person name="Barry K."/>
            <person name="Bills G."/>
            <person name="Bluhm B."/>
            <person name="Cannon C."/>
            <person name="Castanera R."/>
            <person name="Culley D."/>
            <person name="Daum C."/>
            <person name="Ezra D."/>
            <person name="Gonzalez J."/>
            <person name="Henrissat B."/>
            <person name="Kuo A."/>
            <person name="Liang C."/>
            <person name="Lipzen A."/>
            <person name="Lutzoni F."/>
            <person name="Magnuson J."/>
            <person name="Mondo S."/>
            <person name="Nolan M."/>
            <person name="Ohm R."/>
            <person name="Pangilinan J."/>
            <person name="Park H.-J."/>
            <person name="Ramirez L."/>
            <person name="Alfaro M."/>
            <person name="Sun H."/>
            <person name="Tritt A."/>
            <person name="Yoshinaga Y."/>
            <person name="Zwiers L.-H."/>
            <person name="Turgeon B."/>
            <person name="Goodwin S."/>
            <person name="Spatafora J."/>
            <person name="Crous P."/>
            <person name="Grigoriev I."/>
        </authorList>
    </citation>
    <scope>NUCLEOTIDE SEQUENCE</scope>
    <source>
        <strain evidence="2">CBS 115976</strain>
    </source>
</reference>
<accession>A0A6A6UG30</accession>
<feature type="region of interest" description="Disordered" evidence="1">
    <location>
        <begin position="250"/>
        <end position="273"/>
    </location>
</feature>
<dbReference type="Proteomes" id="UP000799302">
    <property type="component" value="Unassembled WGS sequence"/>
</dbReference>
<proteinExistence type="predicted"/>
<organism evidence="2 3">
    <name type="scientific">Microthyrium microscopicum</name>
    <dbReference type="NCBI Taxonomy" id="703497"/>
    <lineage>
        <taxon>Eukaryota</taxon>
        <taxon>Fungi</taxon>
        <taxon>Dikarya</taxon>
        <taxon>Ascomycota</taxon>
        <taxon>Pezizomycotina</taxon>
        <taxon>Dothideomycetes</taxon>
        <taxon>Dothideomycetes incertae sedis</taxon>
        <taxon>Microthyriales</taxon>
        <taxon>Microthyriaceae</taxon>
        <taxon>Microthyrium</taxon>
    </lineage>
</organism>
<gene>
    <name evidence="2" type="ORF">BT63DRAFT_412820</name>
</gene>
<name>A0A6A6UG30_9PEZI</name>
<protein>
    <submittedName>
        <fullName evidence="2">Uncharacterized protein</fullName>
    </submittedName>
</protein>